<evidence type="ECO:0000313" key="2">
    <source>
        <dbReference type="Proteomes" id="UP000031443"/>
    </source>
</evidence>
<dbReference type="Proteomes" id="UP000031443">
    <property type="component" value="Unassembled WGS sequence"/>
</dbReference>
<reference evidence="2" key="1">
    <citation type="journal article" date="2013" name="Nat. Genet.">
        <title>The draft genomes of soft-shell turtle and green sea turtle yield insights into the development and evolution of the turtle-specific body plan.</title>
        <authorList>
            <person name="Wang Z."/>
            <person name="Pascual-Anaya J."/>
            <person name="Zadissa A."/>
            <person name="Li W."/>
            <person name="Niimura Y."/>
            <person name="Huang Z."/>
            <person name="Li C."/>
            <person name="White S."/>
            <person name="Xiong Z."/>
            <person name="Fang D."/>
            <person name="Wang B."/>
            <person name="Ming Y."/>
            <person name="Chen Y."/>
            <person name="Zheng Y."/>
            <person name="Kuraku S."/>
            <person name="Pignatelli M."/>
            <person name="Herrero J."/>
            <person name="Beal K."/>
            <person name="Nozawa M."/>
            <person name="Li Q."/>
            <person name="Wang J."/>
            <person name="Zhang H."/>
            <person name="Yu L."/>
            <person name="Shigenobu S."/>
            <person name="Wang J."/>
            <person name="Liu J."/>
            <person name="Flicek P."/>
            <person name="Searle S."/>
            <person name="Wang J."/>
            <person name="Kuratani S."/>
            <person name="Yin Y."/>
            <person name="Aken B."/>
            <person name="Zhang G."/>
            <person name="Irie N."/>
        </authorList>
    </citation>
    <scope>NUCLEOTIDE SEQUENCE [LARGE SCALE GENOMIC DNA]</scope>
</reference>
<accession>M7B2P2</accession>
<sequence>MGVGGSGSRYVPQPALLPAAPIGLQWQTAANGSRDWLNLRTQQNSIFKHSYLCPVRNAVILKASTIEDVIYETVLQEWQKQQQKGLDLTFHRRAHQSQALPEITMFSSWFSGNLMRQPFAFTNMQVDTSRFCSSCLKTEEEEKGKGQGLGLELGGVLRDLEDLKIGVRTGRLPSPQHLRTEGAQPQVPVQNVVPGVLQPPICHWGRGLDPPFSSTLECRCRRRSWRRRCEFTDTLAVAIATICSGDVVQLDVLHFR</sequence>
<gene>
    <name evidence="1" type="ORF">UY3_10693</name>
</gene>
<dbReference type="AlphaFoldDB" id="M7B2P2"/>
<protein>
    <submittedName>
        <fullName evidence="1">Uncharacterized protein</fullName>
    </submittedName>
</protein>
<keyword evidence="2" id="KW-1185">Reference proteome</keyword>
<evidence type="ECO:0000313" key="1">
    <source>
        <dbReference type="EMBL" id="EMP32166.1"/>
    </source>
</evidence>
<name>M7B2P2_CHEMY</name>
<proteinExistence type="predicted"/>
<dbReference type="EMBL" id="KB542018">
    <property type="protein sequence ID" value="EMP32166.1"/>
    <property type="molecule type" value="Genomic_DNA"/>
</dbReference>
<organism evidence="1 2">
    <name type="scientific">Chelonia mydas</name>
    <name type="common">Green sea-turtle</name>
    <name type="synonym">Chelonia agassizi</name>
    <dbReference type="NCBI Taxonomy" id="8469"/>
    <lineage>
        <taxon>Eukaryota</taxon>
        <taxon>Metazoa</taxon>
        <taxon>Chordata</taxon>
        <taxon>Craniata</taxon>
        <taxon>Vertebrata</taxon>
        <taxon>Euteleostomi</taxon>
        <taxon>Archelosauria</taxon>
        <taxon>Testudinata</taxon>
        <taxon>Testudines</taxon>
        <taxon>Cryptodira</taxon>
        <taxon>Durocryptodira</taxon>
        <taxon>Americhelydia</taxon>
        <taxon>Chelonioidea</taxon>
        <taxon>Cheloniidae</taxon>
        <taxon>Chelonia</taxon>
    </lineage>
</organism>